<name>A0AAV7NSC6_PLEWA</name>
<evidence type="ECO:0000313" key="2">
    <source>
        <dbReference type="EMBL" id="KAJ1117258.1"/>
    </source>
</evidence>
<evidence type="ECO:0000256" key="1">
    <source>
        <dbReference type="SAM" id="MobiDB-lite"/>
    </source>
</evidence>
<protein>
    <submittedName>
        <fullName evidence="2">Uncharacterized protein</fullName>
    </submittedName>
</protein>
<comment type="caution">
    <text evidence="2">The sequence shown here is derived from an EMBL/GenBank/DDBJ whole genome shotgun (WGS) entry which is preliminary data.</text>
</comment>
<organism evidence="2 3">
    <name type="scientific">Pleurodeles waltl</name>
    <name type="common">Iberian ribbed newt</name>
    <dbReference type="NCBI Taxonomy" id="8319"/>
    <lineage>
        <taxon>Eukaryota</taxon>
        <taxon>Metazoa</taxon>
        <taxon>Chordata</taxon>
        <taxon>Craniata</taxon>
        <taxon>Vertebrata</taxon>
        <taxon>Euteleostomi</taxon>
        <taxon>Amphibia</taxon>
        <taxon>Batrachia</taxon>
        <taxon>Caudata</taxon>
        <taxon>Salamandroidea</taxon>
        <taxon>Salamandridae</taxon>
        <taxon>Pleurodelinae</taxon>
        <taxon>Pleurodeles</taxon>
    </lineage>
</organism>
<accession>A0AAV7NSC6</accession>
<dbReference type="Proteomes" id="UP001066276">
    <property type="component" value="Chromosome 8"/>
</dbReference>
<dbReference type="EMBL" id="JANPWB010000012">
    <property type="protein sequence ID" value="KAJ1117258.1"/>
    <property type="molecule type" value="Genomic_DNA"/>
</dbReference>
<reference evidence="2" key="1">
    <citation type="journal article" date="2022" name="bioRxiv">
        <title>Sequencing and chromosome-scale assembly of the giantPleurodeles waltlgenome.</title>
        <authorList>
            <person name="Brown T."/>
            <person name="Elewa A."/>
            <person name="Iarovenko S."/>
            <person name="Subramanian E."/>
            <person name="Araus A.J."/>
            <person name="Petzold A."/>
            <person name="Susuki M."/>
            <person name="Suzuki K.-i.T."/>
            <person name="Hayashi T."/>
            <person name="Toyoda A."/>
            <person name="Oliveira C."/>
            <person name="Osipova E."/>
            <person name="Leigh N.D."/>
            <person name="Simon A."/>
            <person name="Yun M.H."/>
        </authorList>
    </citation>
    <scope>NUCLEOTIDE SEQUENCE</scope>
    <source>
        <strain evidence="2">20211129_DDA</strain>
        <tissue evidence="2">Liver</tissue>
    </source>
</reference>
<dbReference type="AlphaFoldDB" id="A0AAV7NSC6"/>
<feature type="region of interest" description="Disordered" evidence="1">
    <location>
        <begin position="41"/>
        <end position="149"/>
    </location>
</feature>
<proteinExistence type="predicted"/>
<feature type="compositionally biased region" description="Polar residues" evidence="1">
    <location>
        <begin position="73"/>
        <end position="85"/>
    </location>
</feature>
<gene>
    <name evidence="2" type="ORF">NDU88_005458</name>
</gene>
<keyword evidence="3" id="KW-1185">Reference proteome</keyword>
<evidence type="ECO:0000313" key="3">
    <source>
        <dbReference type="Proteomes" id="UP001066276"/>
    </source>
</evidence>
<feature type="compositionally biased region" description="Basic residues" evidence="1">
    <location>
        <begin position="106"/>
        <end position="116"/>
    </location>
</feature>
<feature type="compositionally biased region" description="Basic and acidic residues" evidence="1">
    <location>
        <begin position="61"/>
        <end position="71"/>
    </location>
</feature>
<sequence length="149" mass="15718">MPPAPPKAAAALGLQSLMKMKRGLHRSRVLQWGEGGSRDVAAALSPRAAQVSGTPAGDPRSSGEGRDERSEASGGSLQTPTSSGEQRGGGAVSGPDPPTTGGRGSALRRRPQRHLLRSLCAQRGRARPFRSQRAIRSPPSADNWTWHRV</sequence>